<dbReference type="AlphaFoldDB" id="A0A2W4YJ20"/>
<organism evidence="2 3">
    <name type="scientific">Shackletoniella antarctica</name>
    <dbReference type="NCBI Taxonomy" id="268115"/>
    <lineage>
        <taxon>Bacteria</taxon>
        <taxon>Bacillati</taxon>
        <taxon>Cyanobacteriota</taxon>
        <taxon>Cyanophyceae</taxon>
        <taxon>Oculatellales</taxon>
        <taxon>Oculatellaceae</taxon>
        <taxon>Shackletoniella</taxon>
    </lineage>
</organism>
<evidence type="ECO:0000313" key="3">
    <source>
        <dbReference type="Proteomes" id="UP000249081"/>
    </source>
</evidence>
<reference evidence="2 3" key="2">
    <citation type="submission" date="2018-06" db="EMBL/GenBank/DDBJ databases">
        <title>Metagenomic assembly of (sub)arctic Cyanobacteria and their associated microbiome from non-axenic cultures.</title>
        <authorList>
            <person name="Baurain D."/>
        </authorList>
    </citation>
    <scope>NUCLEOTIDE SEQUENCE [LARGE SCALE GENOMIC DNA]</scope>
    <source>
        <strain evidence="2">ULC041bin1</strain>
    </source>
</reference>
<accession>A0A2W4YJ20</accession>
<sequence length="172" mass="17438">MGHAAWASALAVTATVTGAALAPEAAEAQVAYGSYVGVGAGIGVTNDAATGQGSGVQGVISGRYRLLQYPVSLRAQAFLFGGEFAFVPTVSYDVPLSWNTDVYLGAGASFVGGGNNPSIVGDKTAFVLQPGIDYLFPNSNLVAFGNAIFAFDAYRQGGNMAISVQGGVGIQF</sequence>
<name>A0A2W4YJ20_9CYAN</name>
<proteinExistence type="predicted"/>
<feature type="signal peptide" evidence="1">
    <location>
        <begin position="1"/>
        <end position="22"/>
    </location>
</feature>
<dbReference type="EMBL" id="QBMN01000034">
    <property type="protein sequence ID" value="PZO43028.1"/>
    <property type="molecule type" value="Genomic_DNA"/>
</dbReference>
<evidence type="ECO:0008006" key="4">
    <source>
        <dbReference type="Google" id="ProtNLM"/>
    </source>
</evidence>
<protein>
    <recommendedName>
        <fullName evidence="4">Outer membrane protein beta-barrel domain-containing protein</fullName>
    </recommendedName>
</protein>
<comment type="caution">
    <text evidence="2">The sequence shown here is derived from an EMBL/GenBank/DDBJ whole genome shotgun (WGS) entry which is preliminary data.</text>
</comment>
<reference evidence="3" key="1">
    <citation type="submission" date="2018-04" db="EMBL/GenBank/DDBJ databases">
        <authorList>
            <person name="Cornet L."/>
        </authorList>
    </citation>
    <scope>NUCLEOTIDE SEQUENCE [LARGE SCALE GENOMIC DNA]</scope>
</reference>
<gene>
    <name evidence="2" type="ORF">DCF17_06860</name>
</gene>
<evidence type="ECO:0000256" key="1">
    <source>
        <dbReference type="SAM" id="SignalP"/>
    </source>
</evidence>
<dbReference type="Proteomes" id="UP000249081">
    <property type="component" value="Unassembled WGS sequence"/>
</dbReference>
<feature type="chain" id="PRO_5016013067" description="Outer membrane protein beta-barrel domain-containing protein" evidence="1">
    <location>
        <begin position="23"/>
        <end position="172"/>
    </location>
</feature>
<evidence type="ECO:0000313" key="2">
    <source>
        <dbReference type="EMBL" id="PZO43028.1"/>
    </source>
</evidence>
<keyword evidence="1" id="KW-0732">Signal</keyword>